<proteinExistence type="predicted"/>
<geneLocation type="plasmid" evidence="1 3">
    <name>pBIL</name>
</geneLocation>
<reference evidence="2 4" key="2">
    <citation type="submission" date="2020-08" db="EMBL/GenBank/DDBJ databases">
        <title>Genomic Encyclopedia of Type Strains, Phase IV (KMG-V): Genome sequencing to study the core and pangenomes of soil and plant-associated prokaryotes.</title>
        <authorList>
            <person name="Whitman W."/>
        </authorList>
    </citation>
    <scope>NUCLEOTIDE SEQUENCE [LARGE SCALE GENOMIC DNA]</scope>
    <source>
        <strain evidence="2 4">SEMIA 4013</strain>
    </source>
</reference>
<organism evidence="2 4">
    <name type="scientific">Paraburkholderia fungorum</name>
    <dbReference type="NCBI Taxonomy" id="134537"/>
    <lineage>
        <taxon>Bacteria</taxon>
        <taxon>Pseudomonadati</taxon>
        <taxon>Pseudomonadota</taxon>
        <taxon>Betaproteobacteria</taxon>
        <taxon>Burkholderiales</taxon>
        <taxon>Burkholderiaceae</taxon>
        <taxon>Paraburkholderia</taxon>
    </lineage>
</organism>
<dbReference type="Proteomes" id="UP000032614">
    <property type="component" value="Plasmid pBIL"/>
</dbReference>
<dbReference type="Proteomes" id="UP000518681">
    <property type="component" value="Unassembled WGS sequence"/>
</dbReference>
<dbReference type="AlphaFoldDB" id="A0AAW3V390"/>
<evidence type="ECO:0000313" key="2">
    <source>
        <dbReference type="EMBL" id="MBB6204963.1"/>
    </source>
</evidence>
<evidence type="ECO:0000313" key="3">
    <source>
        <dbReference type="Proteomes" id="UP000032614"/>
    </source>
</evidence>
<dbReference type="EMBL" id="CP010024">
    <property type="protein sequence ID" value="AJZ56450.1"/>
    <property type="molecule type" value="Genomic_DNA"/>
</dbReference>
<name>A0AAW3V390_9BURK</name>
<sequence length="41" mass="4407">MPSVPMLMLFRSSAVQTLQGAKRVREAREIAARASGGKPHA</sequence>
<dbReference type="EMBL" id="JACIIK010000011">
    <property type="protein sequence ID" value="MBB6204963.1"/>
    <property type="molecule type" value="Genomic_DNA"/>
</dbReference>
<evidence type="ECO:0000313" key="1">
    <source>
        <dbReference type="EMBL" id="AJZ56450.1"/>
    </source>
</evidence>
<gene>
    <name evidence="2" type="ORF">GGD69_005857</name>
    <name evidence="1" type="ORF">OI25_8264</name>
</gene>
<dbReference type="KEGG" id="bfn:OI25_8264"/>
<keyword evidence="1" id="KW-0614">Plasmid</keyword>
<evidence type="ECO:0000313" key="4">
    <source>
        <dbReference type="Proteomes" id="UP000518681"/>
    </source>
</evidence>
<accession>A0AAW3V390</accession>
<protein>
    <submittedName>
        <fullName evidence="2">Uncharacterized protein</fullName>
    </submittedName>
</protein>
<reference evidence="1 3" key="1">
    <citation type="journal article" date="2015" name="Genome Announc.">
        <title>Complete genome sequences for 59 burkholderia isolates, both pathogenic and near neighbor.</title>
        <authorList>
            <person name="Johnson S.L."/>
            <person name="Bishop-Lilly K.A."/>
            <person name="Ladner J.T."/>
            <person name="Daligault H.E."/>
            <person name="Davenport K.W."/>
            <person name="Jaissle J."/>
            <person name="Frey K.G."/>
            <person name="Koroleva G.I."/>
            <person name="Bruce D.C."/>
            <person name="Coyne S.R."/>
            <person name="Broomall S.M."/>
            <person name="Li P.E."/>
            <person name="Teshima H."/>
            <person name="Gibbons H.S."/>
            <person name="Palacios G.F."/>
            <person name="Rosenzweig C.N."/>
            <person name="Redden C.L."/>
            <person name="Xu Y."/>
            <person name="Minogue T.D."/>
            <person name="Chain P.S."/>
        </authorList>
    </citation>
    <scope>NUCLEOTIDE SEQUENCE [LARGE SCALE GENOMIC DNA]</scope>
    <source>
        <strain evidence="1 3">ATCC BAA-463</strain>
        <plasmid evidence="1 3">pBIL</plasmid>
    </source>
</reference>